<evidence type="ECO:0000256" key="1">
    <source>
        <dbReference type="ARBA" id="ARBA00004571"/>
    </source>
</evidence>
<dbReference type="Proteomes" id="UP000024329">
    <property type="component" value="Unassembled WGS sequence"/>
</dbReference>
<dbReference type="InterPro" id="IPR036942">
    <property type="entry name" value="Beta-barrel_TonB_sf"/>
</dbReference>
<reference evidence="13 14" key="1">
    <citation type="submission" date="2014-03" db="EMBL/GenBank/DDBJ databases">
        <title>Whole genome sequence of Novosphingobium resinovorum KF1.</title>
        <authorList>
            <person name="Gan H.M."/>
            <person name="Gan H.Y."/>
            <person name="Chew T.H."/>
            <person name="Savka M.A."/>
        </authorList>
    </citation>
    <scope>NUCLEOTIDE SEQUENCE [LARGE SCALE GENOMIC DNA]</scope>
    <source>
        <strain evidence="13 14">KF1</strain>
    </source>
</reference>
<evidence type="ECO:0000256" key="9">
    <source>
        <dbReference type="RuleBase" id="RU003357"/>
    </source>
</evidence>
<dbReference type="Pfam" id="PF07715">
    <property type="entry name" value="Plug"/>
    <property type="match status" value="1"/>
</dbReference>
<dbReference type="AlphaFoldDB" id="A0A031K3C3"/>
<name>A0A031K3C3_9SPHN</name>
<dbReference type="Gene3D" id="2.40.170.20">
    <property type="entry name" value="TonB-dependent receptor, beta-barrel domain"/>
    <property type="match status" value="1"/>
</dbReference>
<dbReference type="GO" id="GO:0009279">
    <property type="term" value="C:cell outer membrane"/>
    <property type="evidence" value="ECO:0007669"/>
    <property type="project" value="UniProtKB-SubCell"/>
</dbReference>
<evidence type="ECO:0000256" key="7">
    <source>
        <dbReference type="ARBA" id="ARBA00023237"/>
    </source>
</evidence>
<comment type="similarity">
    <text evidence="8 9">Belongs to the TonB-dependent receptor family.</text>
</comment>
<sequence>MKTTIQKAALRGATSLTAFALLCGTAHAQDAAPQKSEEAASDDSNVIIVTGSLLRRTDAETASPVTVISADNFEQRGINTAAEALQRLSANGSGTISEGWNNGNNFAAGANAISLRGLTVQNTLTIVDGMRMAMYPVADDGHRNFVDLNSIPDAVIDRIEVVKDGASSTYGADAVAGVVNVITKKQVQGIHANVSNGISDHGDGSEQRLDLTVGHGDLETDGFNFYVSGMYRKNEEIWARNRGDKFNTGYLGNICNDNGGCMKTPTRWYAFGVNGDGSLGGSTIPLAPLVAASNAAGGNTTPYQLLNPDCAAFNSTPTSLPASASSSGRYGNVCSADLKNLYATLRPETKRYGFAGRATVKVGEKAEAFVSVDWTKTSTYSQLSPAAFPNATPPPSSATWASVVLPVYVCSAGTATFVNNLNVSSGCNAANGTLNPNNPFAASGQTAIIRGRYDKPQTVETGARSMRVQAGINGTFGSDDEWAYTVGATASEVQLTRTSRNYLIPQRLADMVATGEYNFAAPWLNSQEVRDYVAPVNRKVSTSKLWQVEGTIQRALFELPGGSLQVAVGASYRKESLDDQSANPQNDAAPYDRYFTINAVGAAGSRNVKSAFYDISAPIIDQVELSASGRYDKYSSGQSNFSPKFGIKIKPIEQVLLRGTWSKGFRIPSFNEAYGLPTTGYANFKIDCTTYAAYCASHDNNNYVSAAYNIGRTGTGNPDLKPEKSTSYTFGAVFEPMRNVSFTVDYFRTKIKGIIGGVSAEDQDAALDAYLRTGATNAVTGVTIRPLNPDPDNLTAIANPGFIEYSYNNSDSQVVEGIDFGANISYDFGPVTWTSNLDASYLIKYELTRATGTKERYDGSLSPCDYTSCSGSPKWRGSWQNTFTMGKVSLTGTAYYTHGYDLASVDYSGVKGDCAASVGASVVEYDDGTPVKCKVGAQWNFDIAANVQVSDNFSIYANILNAFAIKPKFDPSAAYSIFNYNPAWGQANMVGRYFRLGAKVDF</sequence>
<dbReference type="PANTHER" id="PTHR47234">
    <property type="match status" value="1"/>
</dbReference>
<feature type="chain" id="PRO_5001557097" evidence="10">
    <location>
        <begin position="29"/>
        <end position="1002"/>
    </location>
</feature>
<evidence type="ECO:0000256" key="5">
    <source>
        <dbReference type="ARBA" id="ARBA00023077"/>
    </source>
</evidence>
<keyword evidence="2 8" id="KW-0813">Transport</keyword>
<evidence type="ECO:0000256" key="10">
    <source>
        <dbReference type="SAM" id="SignalP"/>
    </source>
</evidence>
<organism evidence="13 14">
    <name type="scientific">Novosphingobium resinovorum</name>
    <dbReference type="NCBI Taxonomy" id="158500"/>
    <lineage>
        <taxon>Bacteria</taxon>
        <taxon>Pseudomonadati</taxon>
        <taxon>Pseudomonadota</taxon>
        <taxon>Alphaproteobacteria</taxon>
        <taxon>Sphingomonadales</taxon>
        <taxon>Sphingomonadaceae</taxon>
        <taxon>Novosphingobium</taxon>
    </lineage>
</organism>
<dbReference type="EMBL" id="JFYZ01000002">
    <property type="protein sequence ID" value="EZP83735.1"/>
    <property type="molecule type" value="Genomic_DNA"/>
</dbReference>
<proteinExistence type="inferred from homology"/>
<comment type="subcellular location">
    <subcellularLocation>
        <location evidence="1 8">Cell outer membrane</location>
        <topology evidence="1 8">Multi-pass membrane protein</topology>
    </subcellularLocation>
</comment>
<accession>A0A031K3C3</accession>
<keyword evidence="6 8" id="KW-0472">Membrane</keyword>
<dbReference type="InterPro" id="IPR037066">
    <property type="entry name" value="Plug_dom_sf"/>
</dbReference>
<evidence type="ECO:0000259" key="12">
    <source>
        <dbReference type="Pfam" id="PF07715"/>
    </source>
</evidence>
<evidence type="ECO:0000256" key="3">
    <source>
        <dbReference type="ARBA" id="ARBA00022452"/>
    </source>
</evidence>
<dbReference type="Gene3D" id="2.170.130.10">
    <property type="entry name" value="TonB-dependent receptor, plug domain"/>
    <property type="match status" value="1"/>
</dbReference>
<gene>
    <name evidence="13" type="ORF">BV97_00923</name>
</gene>
<dbReference type="PATRIC" id="fig|158500.4.peg.945"/>
<evidence type="ECO:0000256" key="2">
    <source>
        <dbReference type="ARBA" id="ARBA00022448"/>
    </source>
</evidence>
<dbReference type="RefSeq" id="WP_008830335.1">
    <property type="nucleotide sequence ID" value="NZ_CP128492.1"/>
</dbReference>
<feature type="domain" description="TonB-dependent receptor-like beta-barrel" evidence="11">
    <location>
        <begin position="435"/>
        <end position="961"/>
    </location>
</feature>
<dbReference type="PROSITE" id="PS52016">
    <property type="entry name" value="TONB_DEPENDENT_REC_3"/>
    <property type="match status" value="1"/>
</dbReference>
<dbReference type="InterPro" id="IPR039426">
    <property type="entry name" value="TonB-dep_rcpt-like"/>
</dbReference>
<evidence type="ECO:0000313" key="13">
    <source>
        <dbReference type="EMBL" id="EZP83735.1"/>
    </source>
</evidence>
<keyword evidence="5 9" id="KW-0798">TonB box</keyword>
<keyword evidence="13" id="KW-0675">Receptor</keyword>
<evidence type="ECO:0000259" key="11">
    <source>
        <dbReference type="Pfam" id="PF00593"/>
    </source>
</evidence>
<dbReference type="SUPFAM" id="SSF56935">
    <property type="entry name" value="Porins"/>
    <property type="match status" value="1"/>
</dbReference>
<keyword evidence="10" id="KW-0732">Signal</keyword>
<dbReference type="PANTHER" id="PTHR47234:SF2">
    <property type="entry name" value="TONB-DEPENDENT RECEPTOR"/>
    <property type="match status" value="1"/>
</dbReference>
<feature type="domain" description="TonB-dependent receptor plug" evidence="12">
    <location>
        <begin position="59"/>
        <end position="178"/>
    </location>
</feature>
<evidence type="ECO:0000256" key="6">
    <source>
        <dbReference type="ARBA" id="ARBA00023136"/>
    </source>
</evidence>
<dbReference type="InterPro" id="IPR000531">
    <property type="entry name" value="Beta-barrel_TonB"/>
</dbReference>
<evidence type="ECO:0000313" key="14">
    <source>
        <dbReference type="Proteomes" id="UP000024329"/>
    </source>
</evidence>
<keyword evidence="7 8" id="KW-0998">Cell outer membrane</keyword>
<comment type="caution">
    <text evidence="13">The sequence shown here is derived from an EMBL/GenBank/DDBJ whole genome shotgun (WGS) entry which is preliminary data.</text>
</comment>
<evidence type="ECO:0000256" key="4">
    <source>
        <dbReference type="ARBA" id="ARBA00022692"/>
    </source>
</evidence>
<keyword evidence="4 8" id="KW-0812">Transmembrane</keyword>
<dbReference type="eggNOG" id="COG4771">
    <property type="taxonomic scope" value="Bacteria"/>
</dbReference>
<protein>
    <submittedName>
        <fullName evidence="13">TonB-dependent receptor</fullName>
    </submittedName>
</protein>
<evidence type="ECO:0000256" key="8">
    <source>
        <dbReference type="PROSITE-ProRule" id="PRU01360"/>
    </source>
</evidence>
<keyword evidence="3 8" id="KW-1134">Transmembrane beta strand</keyword>
<dbReference type="InterPro" id="IPR012910">
    <property type="entry name" value="Plug_dom"/>
</dbReference>
<dbReference type="Pfam" id="PF00593">
    <property type="entry name" value="TonB_dep_Rec_b-barrel"/>
    <property type="match status" value="1"/>
</dbReference>
<feature type="signal peptide" evidence="10">
    <location>
        <begin position="1"/>
        <end position="28"/>
    </location>
</feature>